<dbReference type="OrthoDB" id="660167at2"/>
<keyword evidence="2" id="KW-1185">Reference proteome</keyword>
<dbReference type="EMBL" id="CP002305">
    <property type="protein sequence ID" value="ADQ18611.1"/>
    <property type="molecule type" value="Genomic_DNA"/>
</dbReference>
<dbReference type="SMR" id="E4RT73"/>
<dbReference type="RefSeq" id="WP_013409643.1">
    <property type="nucleotide sequence ID" value="NC_014655.1"/>
</dbReference>
<dbReference type="KEGG" id="lby:Lbys_2949"/>
<dbReference type="Proteomes" id="UP000007435">
    <property type="component" value="Chromosome"/>
</dbReference>
<evidence type="ECO:0000313" key="2">
    <source>
        <dbReference type="Proteomes" id="UP000007435"/>
    </source>
</evidence>
<protein>
    <recommendedName>
        <fullName evidence="3">Lipoprotein</fullName>
    </recommendedName>
</protein>
<evidence type="ECO:0000313" key="1">
    <source>
        <dbReference type="EMBL" id="ADQ18611.1"/>
    </source>
</evidence>
<name>E4RT73_LEAB4</name>
<dbReference type="HOGENOM" id="CLU_448821_0_0_10"/>
<proteinExistence type="predicted"/>
<accession>E4RT73</accession>
<reference key="1">
    <citation type="submission" date="2010-11" db="EMBL/GenBank/DDBJ databases">
        <title>The complete genome of Leadbetterella byssophila DSM 17132.</title>
        <authorList>
            <consortium name="US DOE Joint Genome Institute (JGI-PGF)"/>
            <person name="Lucas S."/>
            <person name="Copeland A."/>
            <person name="Lapidus A."/>
            <person name="Glavina del Rio T."/>
            <person name="Dalin E."/>
            <person name="Tice H."/>
            <person name="Bruce D."/>
            <person name="Goodwin L."/>
            <person name="Pitluck S."/>
            <person name="Kyrpides N."/>
            <person name="Mavromatis K."/>
            <person name="Ivanova N."/>
            <person name="Teshima H."/>
            <person name="Brettin T."/>
            <person name="Detter J.C."/>
            <person name="Han C."/>
            <person name="Tapia R."/>
            <person name="Land M."/>
            <person name="Hauser L."/>
            <person name="Markowitz V."/>
            <person name="Cheng J.-F."/>
            <person name="Hugenholtz P."/>
            <person name="Woyke T."/>
            <person name="Wu D."/>
            <person name="Tindall B."/>
            <person name="Pomrenke H.G."/>
            <person name="Brambilla E."/>
            <person name="Klenk H.-P."/>
            <person name="Eisen J.A."/>
        </authorList>
    </citation>
    <scope>NUCLEOTIDE SEQUENCE [LARGE SCALE GENOMIC DNA]</scope>
    <source>
        <strain>DSM 17132</strain>
    </source>
</reference>
<sequence length="652" mass="72219">MKRILNRFLSVIAGISLLISCAPDEFFLGSVDVKPSDLVPGIAFKIEPDAQNPNIIHLRSLMDKKYTPLWDHPQGRSQSADVTLKIPFPGTYSVKFGVQTRGGVVYGEPATFSVQSFYAPFVQDEMWEMLSGGVDQEKTWYLDLDENGLSRHFLGPLYFYGTDNGWLGDCMKEGGDCWNWNPDFKGNSWLMNTADFGSMTFDLKGGAHVKVEHKTISSRGTETGTYMLDTENKTMRITDASPLHDSGRDKVVIDWGNIKILSLTKDHMQLAVLRDPVLSGEGACLLVYNYISKEFKENWTPGVEVEPEPPYMGNANEDLTTSTTTTKKWILSTETPYNWTNLAGEFLNPWSTAQDYQNTGWAPYNINTIKNISLTLSKTGAKEGNYIFTDGSGKPIAGVYSVDDKNNLHFDKAISFTIADWVSLSTTSEKTLRVIRSEVDASGNMVGIWLGARDAVKDEYLAYHFLPSGASSADPLAAWRAALVGKTFVPDTNWFVDWVEFPPTFKGGWTSSSTFGNDFTSNGWVWDEKVKSVAESASLTFRTDGDEIKVDVKQKKDGLDYTASGTVKIDPDKNILTISVPLVDYAGTAANWLPTTNTKSISGSKNDWYFVSHGGSNLSNIDSEGIWLGVISNSIASGDTKDEVLIFHFIKK</sequence>
<dbReference type="PROSITE" id="PS51257">
    <property type="entry name" value="PROKAR_LIPOPROTEIN"/>
    <property type="match status" value="1"/>
</dbReference>
<evidence type="ECO:0008006" key="3">
    <source>
        <dbReference type="Google" id="ProtNLM"/>
    </source>
</evidence>
<reference evidence="1 2" key="2">
    <citation type="journal article" date="2011" name="Stand. Genomic Sci.">
        <title>Complete genome sequence of Leadbetterella byssophila type strain (4M15).</title>
        <authorList>
            <person name="Abt B."/>
            <person name="Teshima H."/>
            <person name="Lucas S."/>
            <person name="Lapidus A."/>
            <person name="Del Rio T.G."/>
            <person name="Nolan M."/>
            <person name="Tice H."/>
            <person name="Cheng J.F."/>
            <person name="Pitluck S."/>
            <person name="Liolios K."/>
            <person name="Pagani I."/>
            <person name="Ivanova N."/>
            <person name="Mavromatis K."/>
            <person name="Pati A."/>
            <person name="Tapia R."/>
            <person name="Han C."/>
            <person name="Goodwin L."/>
            <person name="Chen A."/>
            <person name="Palaniappan K."/>
            <person name="Land M."/>
            <person name="Hauser L."/>
            <person name="Chang Y.J."/>
            <person name="Jeffries C.D."/>
            <person name="Rohde M."/>
            <person name="Goker M."/>
            <person name="Tindall B.J."/>
            <person name="Detter J.C."/>
            <person name="Woyke T."/>
            <person name="Bristow J."/>
            <person name="Eisen J.A."/>
            <person name="Markowitz V."/>
            <person name="Hugenholtz P."/>
            <person name="Klenk H.P."/>
            <person name="Kyrpides N.C."/>
        </authorList>
    </citation>
    <scope>NUCLEOTIDE SEQUENCE [LARGE SCALE GENOMIC DNA]</scope>
    <source>
        <strain evidence="2">DSM 17132 / JCM 16389 / KACC 11308 / NBRC 106382 / 4M15</strain>
    </source>
</reference>
<dbReference type="AlphaFoldDB" id="E4RT73"/>
<dbReference type="eggNOG" id="ENOG502Z91V">
    <property type="taxonomic scope" value="Bacteria"/>
</dbReference>
<gene>
    <name evidence="1" type="ordered locus">Lbys_2949</name>
</gene>
<organism evidence="1 2">
    <name type="scientific">Leadbetterella byssophila (strain DSM 17132 / JCM 16389 / KACC 11308 / NBRC 106382 / 4M15)</name>
    <dbReference type="NCBI Taxonomy" id="649349"/>
    <lineage>
        <taxon>Bacteria</taxon>
        <taxon>Pseudomonadati</taxon>
        <taxon>Bacteroidota</taxon>
        <taxon>Cytophagia</taxon>
        <taxon>Cytophagales</taxon>
        <taxon>Leadbetterellaceae</taxon>
        <taxon>Leadbetterella</taxon>
    </lineage>
</organism>
<dbReference type="STRING" id="649349.Lbys_2949"/>